<sequence length="528" mass="60009">MLRQRLDAAKDELEKQLEAFELFSEEQEELVPVWRRMVLEFEADGKKKNPYVAEFKGKSEAEVQLELLNAEEKQAADGRATLRVHDVGPVGFLEYGLAVEREQRRVRAQAALKKSQSTAQKLNIGSARRKLNRDQQHLRTLQATFTPDALTKLAALNLPETTFPEEVPLFLPSALAASWRGPPGAVLELDSTRTLLLSVERELRCAQMRAALSSLRNHLHLKYKYLLDKAHHVRHQAANTRARTTLARNESQILLFADLYQIGWFAVLQIEGGDESKVGFTRLRREDIRYMDDPETYSKKAEKARERDERQKNALARIRLEEGWSSSESEMDVDGAEDPESADEFFTKGSNKMVMSWIWRGTKAGGSATEMLEGAARILAINDAYFRAAIRIEWCRSWARVRRWDEEVRILSAETSRVPITHEDWAVVWEKRAAAVPVGDLRVAEAEGMVAYALKQAAMQRRLAASARQVASEPKLGRGRRRVRWVQAPEVLIGEGNGGEESEEEDQDESELEELGERGDLDSDDDLW</sequence>
<dbReference type="Proteomes" id="UP000613580">
    <property type="component" value="Unassembled WGS sequence"/>
</dbReference>
<feature type="compositionally biased region" description="Acidic residues" evidence="2">
    <location>
        <begin position="498"/>
        <end position="514"/>
    </location>
</feature>
<reference evidence="3" key="1">
    <citation type="submission" date="2020-05" db="EMBL/GenBank/DDBJ databases">
        <title>Mycena genomes resolve the evolution of fungal bioluminescence.</title>
        <authorList>
            <person name="Tsai I.J."/>
        </authorList>
    </citation>
    <scope>NUCLEOTIDE SEQUENCE</scope>
    <source>
        <strain evidence="3">110903Hualien_Pintung</strain>
    </source>
</reference>
<dbReference type="EMBL" id="JACAZE010000009">
    <property type="protein sequence ID" value="KAF7305859.1"/>
    <property type="molecule type" value="Genomic_DNA"/>
</dbReference>
<dbReference type="OrthoDB" id="3257768at2759"/>
<feature type="coiled-coil region" evidence="1">
    <location>
        <begin position="3"/>
        <end position="30"/>
    </location>
</feature>
<keyword evidence="1" id="KW-0175">Coiled coil</keyword>
<name>A0A8H6WB03_MYCCL</name>
<feature type="region of interest" description="Disordered" evidence="2">
    <location>
        <begin position="491"/>
        <end position="528"/>
    </location>
</feature>
<comment type="caution">
    <text evidence="3">The sequence shown here is derived from an EMBL/GenBank/DDBJ whole genome shotgun (WGS) entry which is preliminary data.</text>
</comment>
<evidence type="ECO:0000313" key="3">
    <source>
        <dbReference type="EMBL" id="KAF7305859.1"/>
    </source>
</evidence>
<dbReference type="AlphaFoldDB" id="A0A8H6WB03"/>
<proteinExistence type="predicted"/>
<keyword evidence="4" id="KW-1185">Reference proteome</keyword>
<evidence type="ECO:0000256" key="2">
    <source>
        <dbReference type="SAM" id="MobiDB-lite"/>
    </source>
</evidence>
<evidence type="ECO:0000313" key="4">
    <source>
        <dbReference type="Proteomes" id="UP000613580"/>
    </source>
</evidence>
<accession>A0A8H6WB03</accession>
<gene>
    <name evidence="3" type="ORF">HMN09_00739900</name>
</gene>
<protein>
    <submittedName>
        <fullName evidence="3">CxC2 domain-containing protein</fullName>
    </submittedName>
</protein>
<organism evidence="3 4">
    <name type="scientific">Mycena chlorophos</name>
    <name type="common">Agaric fungus</name>
    <name type="synonym">Agaricus chlorophos</name>
    <dbReference type="NCBI Taxonomy" id="658473"/>
    <lineage>
        <taxon>Eukaryota</taxon>
        <taxon>Fungi</taxon>
        <taxon>Dikarya</taxon>
        <taxon>Basidiomycota</taxon>
        <taxon>Agaricomycotina</taxon>
        <taxon>Agaricomycetes</taxon>
        <taxon>Agaricomycetidae</taxon>
        <taxon>Agaricales</taxon>
        <taxon>Marasmiineae</taxon>
        <taxon>Mycenaceae</taxon>
        <taxon>Mycena</taxon>
    </lineage>
</organism>
<evidence type="ECO:0000256" key="1">
    <source>
        <dbReference type="SAM" id="Coils"/>
    </source>
</evidence>